<evidence type="ECO:0000313" key="4">
    <source>
        <dbReference type="Proteomes" id="UP000027997"/>
    </source>
</evidence>
<sequence>MLCVVLGFIGVFLPLLPTTPFLLLAAFFSLRSSPAIHSWLLSHKVLGPPLRQYLDERSISRKVYIRAVVFLWLTMSISIWIVKLVWVKYLLVAIGVSVTMYLTRLQRRGARERSS</sequence>
<comment type="caution">
    <text evidence="3">The sequence shown here is derived from an EMBL/GenBank/DDBJ whole genome shotgun (WGS) entry which is preliminary data.</text>
</comment>
<feature type="transmembrane region" description="Helical" evidence="2">
    <location>
        <begin position="6"/>
        <end position="30"/>
    </location>
</feature>
<dbReference type="Pfam" id="PF04304">
    <property type="entry name" value="DUF454"/>
    <property type="match status" value="1"/>
</dbReference>
<evidence type="ECO:0000256" key="1">
    <source>
        <dbReference type="PIRNR" id="PIRNR016789"/>
    </source>
</evidence>
<keyword evidence="1 2" id="KW-0472">Membrane</keyword>
<dbReference type="PANTHER" id="PTHR35813">
    <property type="entry name" value="INNER MEMBRANE PROTEIN YBAN"/>
    <property type="match status" value="1"/>
</dbReference>
<accession>A0A081KGI8</accession>
<keyword evidence="2" id="KW-0812">Transmembrane</keyword>
<dbReference type="GO" id="GO:0005886">
    <property type="term" value="C:plasma membrane"/>
    <property type="evidence" value="ECO:0007669"/>
    <property type="project" value="UniProtKB-SubCell"/>
</dbReference>
<dbReference type="PIRSF" id="PIRSF016789">
    <property type="entry name" value="DUF454"/>
    <property type="match status" value="1"/>
</dbReference>
<keyword evidence="1" id="KW-0997">Cell inner membrane</keyword>
<protein>
    <recommendedName>
        <fullName evidence="1">Inner membrane protein</fullName>
    </recommendedName>
</protein>
<dbReference type="STRING" id="305900.GV64_23375"/>
<keyword evidence="2" id="KW-1133">Transmembrane helix</keyword>
<dbReference type="PANTHER" id="PTHR35813:SF1">
    <property type="entry name" value="INNER MEMBRANE PROTEIN YBAN"/>
    <property type="match status" value="1"/>
</dbReference>
<keyword evidence="1" id="KW-1003">Cell membrane</keyword>
<dbReference type="InterPro" id="IPR007401">
    <property type="entry name" value="DUF454"/>
</dbReference>
<proteinExistence type="predicted"/>
<dbReference type="EMBL" id="JOJP01000001">
    <property type="protein sequence ID" value="KEI73264.1"/>
    <property type="molecule type" value="Genomic_DNA"/>
</dbReference>
<reference evidence="3 4" key="1">
    <citation type="submission" date="2014-06" db="EMBL/GenBank/DDBJ databases">
        <title>Whole Genome Sequences of Three Symbiotic Endozoicomonas Bacteria.</title>
        <authorList>
            <person name="Neave M.J."/>
            <person name="Apprill A."/>
            <person name="Voolstra C.R."/>
        </authorList>
    </citation>
    <scope>NUCLEOTIDE SEQUENCE [LARGE SCALE GENOMIC DNA]</scope>
    <source>
        <strain evidence="3 4">DSM 22380</strain>
    </source>
</reference>
<evidence type="ECO:0000313" key="3">
    <source>
        <dbReference type="EMBL" id="KEI73264.1"/>
    </source>
</evidence>
<dbReference type="eggNOG" id="COG2832">
    <property type="taxonomic scope" value="Bacteria"/>
</dbReference>
<gene>
    <name evidence="3" type="ORF">GV64_23375</name>
</gene>
<evidence type="ECO:0000256" key="2">
    <source>
        <dbReference type="SAM" id="Phobius"/>
    </source>
</evidence>
<dbReference type="AlphaFoldDB" id="A0A081KGI8"/>
<feature type="transmembrane region" description="Helical" evidence="2">
    <location>
        <begin position="87"/>
        <end position="105"/>
    </location>
</feature>
<feature type="transmembrane region" description="Helical" evidence="2">
    <location>
        <begin position="63"/>
        <end position="81"/>
    </location>
</feature>
<keyword evidence="4" id="KW-1185">Reference proteome</keyword>
<dbReference type="Proteomes" id="UP000027997">
    <property type="component" value="Unassembled WGS sequence"/>
</dbReference>
<comment type="subcellular location">
    <subcellularLocation>
        <location evidence="1">Cell inner membrane</location>
        <topology evidence="1">Multi-pass membrane protein</topology>
    </subcellularLocation>
</comment>
<organism evidence="3 4">
    <name type="scientific">Endozoicomonas elysicola</name>
    <dbReference type="NCBI Taxonomy" id="305900"/>
    <lineage>
        <taxon>Bacteria</taxon>
        <taxon>Pseudomonadati</taxon>
        <taxon>Pseudomonadota</taxon>
        <taxon>Gammaproteobacteria</taxon>
        <taxon>Oceanospirillales</taxon>
        <taxon>Endozoicomonadaceae</taxon>
        <taxon>Endozoicomonas</taxon>
    </lineage>
</organism>
<name>A0A081KGI8_9GAMM</name>